<dbReference type="KEGG" id="pbd:PBOR_35985"/>
<dbReference type="EMBL" id="CP009285">
    <property type="protein sequence ID" value="AIQ61703.1"/>
    <property type="molecule type" value="Genomic_DNA"/>
</dbReference>
<dbReference type="RefSeq" id="WP_042218675.1">
    <property type="nucleotide sequence ID" value="NZ_CP009285.1"/>
</dbReference>
<dbReference type="HOGENOM" id="CLU_183749_0_0_9"/>
<dbReference type="AlphaFoldDB" id="A0A089LR64"/>
<organism evidence="1 2">
    <name type="scientific">Paenibacillus borealis</name>
    <dbReference type="NCBI Taxonomy" id="160799"/>
    <lineage>
        <taxon>Bacteria</taxon>
        <taxon>Bacillati</taxon>
        <taxon>Bacillota</taxon>
        <taxon>Bacilli</taxon>
        <taxon>Bacillales</taxon>
        <taxon>Paenibacillaceae</taxon>
        <taxon>Paenibacillus</taxon>
    </lineage>
</organism>
<dbReference type="OrthoDB" id="2991654at2"/>
<sequence>MESFSTSMDLVQFIGKLGDLKDEHYHLILVQSALIELLIAKGLFSRQELEHQIAELDRLMTGSPYPMA</sequence>
<name>A0A089LR64_PAEBO</name>
<dbReference type="Proteomes" id="UP000029518">
    <property type="component" value="Chromosome"/>
</dbReference>
<evidence type="ECO:0000313" key="1">
    <source>
        <dbReference type="EMBL" id="AIQ61703.1"/>
    </source>
</evidence>
<protein>
    <submittedName>
        <fullName evidence="1">Uncharacterized protein</fullName>
    </submittedName>
</protein>
<keyword evidence="2" id="KW-1185">Reference proteome</keyword>
<evidence type="ECO:0000313" key="2">
    <source>
        <dbReference type="Proteomes" id="UP000029518"/>
    </source>
</evidence>
<gene>
    <name evidence="1" type="ORF">PBOR_35985</name>
</gene>
<proteinExistence type="predicted"/>
<accession>A0A089LR64</accession>
<reference evidence="1" key="1">
    <citation type="submission" date="2014-08" db="EMBL/GenBank/DDBJ databases">
        <title>Comparative genomics of the Paenibacillus odorifer group.</title>
        <authorList>
            <person name="den Bakker H.C."/>
            <person name="Tsai Y.-C.Y.-C."/>
            <person name="Martin N."/>
            <person name="Korlach J."/>
            <person name="Wiedmann M."/>
        </authorList>
    </citation>
    <scope>NUCLEOTIDE SEQUENCE [LARGE SCALE GENOMIC DNA]</scope>
    <source>
        <strain evidence="1">DSM 13188</strain>
    </source>
</reference>